<evidence type="ECO:0000259" key="7">
    <source>
        <dbReference type="PROSITE" id="PS50198"/>
    </source>
</evidence>
<dbReference type="GO" id="GO:0003755">
    <property type="term" value="F:peptidyl-prolyl cis-trans isomerase activity"/>
    <property type="evidence" value="ECO:0007669"/>
    <property type="project" value="UniProtKB-KW"/>
</dbReference>
<organism evidence="8 9">
    <name type="scientific">Tardiphaga robiniae</name>
    <dbReference type="NCBI Taxonomy" id="943830"/>
    <lineage>
        <taxon>Bacteria</taxon>
        <taxon>Pseudomonadati</taxon>
        <taxon>Pseudomonadota</taxon>
        <taxon>Alphaproteobacteria</taxon>
        <taxon>Hyphomicrobiales</taxon>
        <taxon>Nitrobacteraceae</taxon>
        <taxon>Tardiphaga</taxon>
    </lineage>
</organism>
<reference evidence="8 9" key="1">
    <citation type="submission" date="2016-03" db="EMBL/GenBank/DDBJ databases">
        <title>Microsymbionts genomes from the relict species Vavilovia formosa (Stev.) Fed.</title>
        <authorList>
            <person name="Kopat V."/>
            <person name="Chirak E."/>
            <person name="Kimeklis A."/>
            <person name="Andronov E."/>
        </authorList>
    </citation>
    <scope>NUCLEOTIDE SEQUENCE [LARGE SCALE GENOMIC DNA]</scope>
    <source>
        <strain evidence="8 9">Vaf07</strain>
    </source>
</reference>
<feature type="compositionally biased region" description="Low complexity" evidence="6">
    <location>
        <begin position="25"/>
        <end position="34"/>
    </location>
</feature>
<evidence type="ECO:0000313" key="8">
    <source>
        <dbReference type="EMBL" id="KZD24096.1"/>
    </source>
</evidence>
<keyword evidence="5 8" id="KW-0413">Isomerase</keyword>
<dbReference type="Pfam" id="PF13145">
    <property type="entry name" value="Rotamase_2"/>
    <property type="match status" value="1"/>
</dbReference>
<dbReference type="PANTHER" id="PTHR47245:SF3">
    <property type="entry name" value="PEPTIDYL-PROLYL CIS-TRANS ISOMERASE, PPIC-TYPE-RELATED"/>
    <property type="match status" value="1"/>
</dbReference>
<dbReference type="InterPro" id="IPR000297">
    <property type="entry name" value="PPIase_PpiC"/>
</dbReference>
<comment type="caution">
    <text evidence="8">The sequence shown here is derived from an EMBL/GenBank/DDBJ whole genome shotgun (WGS) entry which is preliminary data.</text>
</comment>
<evidence type="ECO:0000256" key="2">
    <source>
        <dbReference type="ARBA" id="ARBA00018370"/>
    </source>
</evidence>
<keyword evidence="5" id="KW-0697">Rotamase</keyword>
<feature type="region of interest" description="Disordered" evidence="6">
    <location>
        <begin position="15"/>
        <end position="34"/>
    </location>
</feature>
<evidence type="ECO:0000256" key="6">
    <source>
        <dbReference type="SAM" id="MobiDB-lite"/>
    </source>
</evidence>
<dbReference type="Gene3D" id="3.10.50.40">
    <property type="match status" value="1"/>
</dbReference>
<gene>
    <name evidence="8" type="ORF">A4A58_24810</name>
</gene>
<dbReference type="Proteomes" id="UP000076574">
    <property type="component" value="Unassembled WGS sequence"/>
</dbReference>
<keyword evidence="9" id="KW-1185">Reference proteome</keyword>
<dbReference type="EMBL" id="LVYV01000006">
    <property type="protein sequence ID" value="KZD24096.1"/>
    <property type="molecule type" value="Genomic_DNA"/>
</dbReference>
<comment type="similarity">
    <text evidence="1">Belongs to the PpiC/parvulin rotamase family.</text>
</comment>
<dbReference type="SUPFAM" id="SSF109998">
    <property type="entry name" value="Triger factor/SurA peptide-binding domain-like"/>
    <property type="match status" value="1"/>
</dbReference>
<dbReference type="InterPro" id="IPR027304">
    <property type="entry name" value="Trigger_fact/SurA_dom_sf"/>
</dbReference>
<dbReference type="PROSITE" id="PS50198">
    <property type="entry name" value="PPIC_PPIASE_2"/>
    <property type="match status" value="1"/>
</dbReference>
<name>A0A164A0V7_9BRAD</name>
<evidence type="ECO:0000256" key="5">
    <source>
        <dbReference type="PROSITE-ProRule" id="PRU00278"/>
    </source>
</evidence>
<dbReference type="InterPro" id="IPR050245">
    <property type="entry name" value="PrsA_foldase"/>
</dbReference>
<dbReference type="SUPFAM" id="SSF54534">
    <property type="entry name" value="FKBP-like"/>
    <property type="match status" value="1"/>
</dbReference>
<evidence type="ECO:0000256" key="4">
    <source>
        <dbReference type="ARBA" id="ARBA00031484"/>
    </source>
</evidence>
<dbReference type="AlphaFoldDB" id="A0A164A0V7"/>
<evidence type="ECO:0000256" key="1">
    <source>
        <dbReference type="ARBA" id="ARBA00007656"/>
    </source>
</evidence>
<dbReference type="InterPro" id="IPR046357">
    <property type="entry name" value="PPIase_dom_sf"/>
</dbReference>
<sequence length="341" mass="36426">MAGVSALMLTAAHAQAPVQPTQPRVAQAPAPTKQKAAAPAAPAAVAPALAAPAAAASTVASAKASGEVVARVGNNDVGADDLRAYLATLGPREQAAVAQDPALLSQAVRMMLANRLVLQELNAKKWDQQPQVTAQLQKLRENALVELYLQSVSNPPANFPSDDDLQKVYEANRAAFLVPRQYQLSQIFIPMAKDADKATADAAKKKLDEVQRKLKAPGADFAGIARTDSAAGESAERGGDLGLLPEDQIRPEIRAQITGLAKGGVSDPITLDDGYHVIRLVDTKVPYTRTLPEVREQLVRQIRTQRAAALRQNYLAEMLKQQPPIINELALAKLLDDKARN</sequence>
<protein>
    <recommendedName>
        <fullName evidence="2">Parvulin-like PPIase</fullName>
    </recommendedName>
    <alternativeName>
        <fullName evidence="3">Peptidyl-prolyl cis-trans isomerase plp</fullName>
    </alternativeName>
    <alternativeName>
        <fullName evidence="4">Rotamase plp</fullName>
    </alternativeName>
</protein>
<dbReference type="OrthoDB" id="9812372at2"/>
<proteinExistence type="inferred from homology"/>
<feature type="domain" description="PpiC" evidence="7">
    <location>
        <begin position="179"/>
        <end position="282"/>
    </location>
</feature>
<accession>A0A164A0V7</accession>
<evidence type="ECO:0000256" key="3">
    <source>
        <dbReference type="ARBA" id="ARBA00030642"/>
    </source>
</evidence>
<dbReference type="PANTHER" id="PTHR47245">
    <property type="entry name" value="PEPTIDYLPROLYL ISOMERASE"/>
    <property type="match status" value="1"/>
</dbReference>
<evidence type="ECO:0000313" key="9">
    <source>
        <dbReference type="Proteomes" id="UP000076574"/>
    </source>
</evidence>
<dbReference type="STRING" id="943830.A4A58_24810"/>